<dbReference type="EMBL" id="JAOTJD010000027">
    <property type="protein sequence ID" value="MFD3265141.1"/>
    <property type="molecule type" value="Genomic_DNA"/>
</dbReference>
<evidence type="ECO:0000313" key="5">
    <source>
        <dbReference type="Proteomes" id="UP001598130"/>
    </source>
</evidence>
<sequence>MSNAAIYFHPDGYDTTGAQLMGRHSAGESFLRGYLRHAQADQVHLFNASTQPPLHFKPLLDRIEPHARAIRWLARTSRHHLADPGCLYLPQPTLAPEAWIRRPLGRNRYSLCGITHTTATHRATDLLADMMTAPVEAWDALICTSDAVRSSVHVLLEQTREHLRAQLGASRFPTPEITTIPLGVNASDFTPSAEQRSAWRERLDIPQDAVVALYLGRFHAAGKMNPATMALALEAAAGSTGRPIYWIVAGWASTDDKTAAFHRQVQAFCPSIHYRPVDGRPPETRFSIWSAADFFISFSENVQETFGLTPIEAMAAGLPSVVTDWDGYRDTVRHGIDGFRIATTAPRPGLGRDLAYRFANDWVPYEGYLAAAAQTTGVDHAAAVTAIAALVTNPDLRRRMGQAAARRAQEHFDWAAIIPRYQALWSELAARRAAAAPEASDLAVIVDNPRRLDPFQLFATYPTGLLTSETLVRLAPGMTQAAARTRLTAELSSLGGWALPGSSEVDLILGHLVEHEQAKVGDLTPLFAVHRQGIVERGLLWLVKFAVIELVSPPEVTPGG</sequence>
<keyword evidence="1" id="KW-0328">Glycosyltransferase</keyword>
<keyword evidence="5" id="KW-1185">Reference proteome</keyword>
<evidence type="ECO:0000313" key="4">
    <source>
        <dbReference type="EMBL" id="MFD3265141.1"/>
    </source>
</evidence>
<dbReference type="PANTHER" id="PTHR12526:SF510">
    <property type="entry name" value="D-INOSITOL 3-PHOSPHATE GLYCOSYLTRANSFERASE"/>
    <property type="match status" value="1"/>
</dbReference>
<evidence type="ECO:0000259" key="3">
    <source>
        <dbReference type="Pfam" id="PF00534"/>
    </source>
</evidence>
<feature type="domain" description="Glycosyl transferase family 1" evidence="3">
    <location>
        <begin position="196"/>
        <end position="344"/>
    </location>
</feature>
<dbReference type="CDD" id="cd03801">
    <property type="entry name" value="GT4_PimA-like"/>
    <property type="match status" value="1"/>
</dbReference>
<dbReference type="InterPro" id="IPR001296">
    <property type="entry name" value="Glyco_trans_1"/>
</dbReference>
<organism evidence="4 5">
    <name type="scientific">Phenylobacterium ferrooxidans</name>
    <dbReference type="NCBI Taxonomy" id="2982689"/>
    <lineage>
        <taxon>Bacteria</taxon>
        <taxon>Pseudomonadati</taxon>
        <taxon>Pseudomonadota</taxon>
        <taxon>Alphaproteobacteria</taxon>
        <taxon>Caulobacterales</taxon>
        <taxon>Caulobacteraceae</taxon>
        <taxon>Phenylobacterium</taxon>
    </lineage>
</organism>
<name>A0ABW6CTS2_9CAUL</name>
<protein>
    <submittedName>
        <fullName evidence="4">Glycosyltransferase family 4 protein</fullName>
    </submittedName>
</protein>
<evidence type="ECO:0000256" key="2">
    <source>
        <dbReference type="ARBA" id="ARBA00022679"/>
    </source>
</evidence>
<dbReference type="SUPFAM" id="SSF53756">
    <property type="entry name" value="UDP-Glycosyltransferase/glycogen phosphorylase"/>
    <property type="match status" value="1"/>
</dbReference>
<comment type="caution">
    <text evidence="4">The sequence shown here is derived from an EMBL/GenBank/DDBJ whole genome shotgun (WGS) entry which is preliminary data.</text>
</comment>
<proteinExistence type="predicted"/>
<gene>
    <name evidence="4" type="ORF">OCL97_14365</name>
</gene>
<dbReference type="Gene3D" id="3.40.50.2000">
    <property type="entry name" value="Glycogen Phosphorylase B"/>
    <property type="match status" value="1"/>
</dbReference>
<reference evidence="4 5" key="1">
    <citation type="submission" date="2022-09" db="EMBL/GenBank/DDBJ databases">
        <title>New species of Phenylobacterium.</title>
        <authorList>
            <person name="Mieszkin S."/>
        </authorList>
    </citation>
    <scope>NUCLEOTIDE SEQUENCE [LARGE SCALE GENOMIC DNA]</scope>
    <source>
        <strain evidence="4 5">HK31-G</strain>
    </source>
</reference>
<keyword evidence="2" id="KW-0808">Transferase</keyword>
<dbReference type="RefSeq" id="WP_377370619.1">
    <property type="nucleotide sequence ID" value="NZ_JAOTJD010000027.1"/>
</dbReference>
<dbReference type="PANTHER" id="PTHR12526">
    <property type="entry name" value="GLYCOSYLTRANSFERASE"/>
    <property type="match status" value="1"/>
</dbReference>
<accession>A0ABW6CTS2</accession>
<evidence type="ECO:0000256" key="1">
    <source>
        <dbReference type="ARBA" id="ARBA00022676"/>
    </source>
</evidence>
<dbReference type="Pfam" id="PF00534">
    <property type="entry name" value="Glycos_transf_1"/>
    <property type="match status" value="1"/>
</dbReference>
<dbReference type="Proteomes" id="UP001598130">
    <property type="component" value="Unassembled WGS sequence"/>
</dbReference>